<organism evidence="1 2">
    <name type="scientific">Racocetra persica</name>
    <dbReference type="NCBI Taxonomy" id="160502"/>
    <lineage>
        <taxon>Eukaryota</taxon>
        <taxon>Fungi</taxon>
        <taxon>Fungi incertae sedis</taxon>
        <taxon>Mucoromycota</taxon>
        <taxon>Glomeromycotina</taxon>
        <taxon>Glomeromycetes</taxon>
        <taxon>Diversisporales</taxon>
        <taxon>Gigasporaceae</taxon>
        <taxon>Racocetra</taxon>
    </lineage>
</organism>
<dbReference type="Proteomes" id="UP000789920">
    <property type="component" value="Unassembled WGS sequence"/>
</dbReference>
<protein>
    <submittedName>
        <fullName evidence="1">14093_t:CDS:1</fullName>
    </submittedName>
</protein>
<sequence>LPGKKKSGGSQTCSQMKKQGLPQDQKKRKQYFRRQVVTTNQ</sequence>
<dbReference type="EMBL" id="CAJVQC010044636">
    <property type="protein sequence ID" value="CAG8779925.1"/>
    <property type="molecule type" value="Genomic_DNA"/>
</dbReference>
<keyword evidence="2" id="KW-1185">Reference proteome</keyword>
<feature type="non-terminal residue" evidence="1">
    <location>
        <position position="41"/>
    </location>
</feature>
<gene>
    <name evidence="1" type="ORF">RPERSI_LOCUS17430</name>
</gene>
<comment type="caution">
    <text evidence="1">The sequence shown here is derived from an EMBL/GenBank/DDBJ whole genome shotgun (WGS) entry which is preliminary data.</text>
</comment>
<evidence type="ECO:0000313" key="1">
    <source>
        <dbReference type="EMBL" id="CAG8779925.1"/>
    </source>
</evidence>
<evidence type="ECO:0000313" key="2">
    <source>
        <dbReference type="Proteomes" id="UP000789920"/>
    </source>
</evidence>
<reference evidence="1" key="1">
    <citation type="submission" date="2021-06" db="EMBL/GenBank/DDBJ databases">
        <authorList>
            <person name="Kallberg Y."/>
            <person name="Tangrot J."/>
            <person name="Rosling A."/>
        </authorList>
    </citation>
    <scope>NUCLEOTIDE SEQUENCE</scope>
    <source>
        <strain evidence="1">MA461A</strain>
    </source>
</reference>
<proteinExistence type="predicted"/>
<feature type="non-terminal residue" evidence="1">
    <location>
        <position position="1"/>
    </location>
</feature>
<accession>A0ACA9R7G0</accession>
<name>A0ACA9R7G0_9GLOM</name>